<dbReference type="GO" id="GO:0032790">
    <property type="term" value="P:ribosome disassembly"/>
    <property type="evidence" value="ECO:0007669"/>
    <property type="project" value="UniProtKB-UniRule"/>
</dbReference>
<dbReference type="InterPro" id="IPR005225">
    <property type="entry name" value="Small_GTP-bd"/>
</dbReference>
<name>A0A8H7S5U3_9FUNG</name>
<evidence type="ECO:0000313" key="10">
    <source>
        <dbReference type="Proteomes" id="UP000646827"/>
    </source>
</evidence>
<keyword evidence="3 6" id="KW-0496">Mitochondrion</keyword>
<dbReference type="SUPFAM" id="SSF50447">
    <property type="entry name" value="Translation proteins"/>
    <property type="match status" value="1"/>
</dbReference>
<evidence type="ECO:0000256" key="7">
    <source>
        <dbReference type="SAM" id="MobiDB-lite"/>
    </source>
</evidence>
<evidence type="ECO:0000256" key="3">
    <source>
        <dbReference type="ARBA" id="ARBA00023128"/>
    </source>
</evidence>
<dbReference type="PANTHER" id="PTHR43261:SF1">
    <property type="entry name" value="RIBOSOME-RELEASING FACTOR 2, MITOCHONDRIAL"/>
    <property type="match status" value="1"/>
</dbReference>
<dbReference type="InterPro" id="IPR000795">
    <property type="entry name" value="T_Tr_GTP-bd_dom"/>
</dbReference>
<dbReference type="InterPro" id="IPR035649">
    <property type="entry name" value="EFG_V"/>
</dbReference>
<organism evidence="9 10">
    <name type="scientific">Circinella minor</name>
    <dbReference type="NCBI Taxonomy" id="1195481"/>
    <lineage>
        <taxon>Eukaryota</taxon>
        <taxon>Fungi</taxon>
        <taxon>Fungi incertae sedis</taxon>
        <taxon>Mucoromycota</taxon>
        <taxon>Mucoromycotina</taxon>
        <taxon>Mucoromycetes</taxon>
        <taxon>Mucorales</taxon>
        <taxon>Lichtheimiaceae</taxon>
        <taxon>Circinella</taxon>
    </lineage>
</organism>
<dbReference type="InterPro" id="IPR020568">
    <property type="entry name" value="Ribosomal_Su5_D2-typ_SF"/>
</dbReference>
<dbReference type="GO" id="GO:0032543">
    <property type="term" value="P:mitochondrial translation"/>
    <property type="evidence" value="ECO:0007669"/>
    <property type="project" value="UniProtKB-UniRule"/>
</dbReference>
<evidence type="ECO:0000256" key="6">
    <source>
        <dbReference type="HAMAP-Rule" id="MF_03059"/>
    </source>
</evidence>
<dbReference type="Pfam" id="PF00679">
    <property type="entry name" value="EFG_C"/>
    <property type="match status" value="1"/>
</dbReference>
<dbReference type="SUPFAM" id="SSF52540">
    <property type="entry name" value="P-loop containing nucleoside triphosphate hydrolases"/>
    <property type="match status" value="1"/>
</dbReference>
<evidence type="ECO:0000256" key="4">
    <source>
        <dbReference type="ARBA" id="ARBA00023134"/>
    </source>
</evidence>
<feature type="region of interest" description="Disordered" evidence="7">
    <location>
        <begin position="590"/>
        <end position="613"/>
    </location>
</feature>
<dbReference type="InterPro" id="IPR041095">
    <property type="entry name" value="EFG_II"/>
</dbReference>
<keyword evidence="2 6" id="KW-0648">Protein biosynthesis</keyword>
<dbReference type="Proteomes" id="UP000646827">
    <property type="component" value="Unassembled WGS sequence"/>
</dbReference>
<dbReference type="Gene3D" id="3.30.70.240">
    <property type="match status" value="1"/>
</dbReference>
<keyword evidence="4 6" id="KW-0342">GTP-binding</keyword>
<dbReference type="Pfam" id="PF00009">
    <property type="entry name" value="GTP_EFTU"/>
    <property type="match status" value="1"/>
</dbReference>
<dbReference type="InterPro" id="IPR000640">
    <property type="entry name" value="EFG_V-like"/>
</dbReference>
<evidence type="ECO:0000256" key="5">
    <source>
        <dbReference type="ARBA" id="ARBA00024731"/>
    </source>
</evidence>
<dbReference type="FunFam" id="3.40.50.300:FF:000514">
    <property type="entry name" value="Ribosome-releasing factor 2, mitochondrial"/>
    <property type="match status" value="1"/>
</dbReference>
<evidence type="ECO:0000313" key="9">
    <source>
        <dbReference type="EMBL" id="KAG2222282.1"/>
    </source>
</evidence>
<dbReference type="InterPro" id="IPR031157">
    <property type="entry name" value="G_TR_CS"/>
</dbReference>
<dbReference type="InterPro" id="IPR035647">
    <property type="entry name" value="EFG_III/V"/>
</dbReference>
<comment type="caution">
    <text evidence="9">The sequence shown here is derived from an EMBL/GenBank/DDBJ whole genome shotgun (WGS) entry which is preliminary data.</text>
</comment>
<dbReference type="GO" id="GO:0005525">
    <property type="term" value="F:GTP binding"/>
    <property type="evidence" value="ECO:0007669"/>
    <property type="project" value="UniProtKB-UniRule"/>
</dbReference>
<dbReference type="PRINTS" id="PR00315">
    <property type="entry name" value="ELONGATNFCT"/>
</dbReference>
<dbReference type="NCBIfam" id="TIGR00231">
    <property type="entry name" value="small_GTP"/>
    <property type="match status" value="1"/>
</dbReference>
<dbReference type="InterPro" id="IPR009022">
    <property type="entry name" value="EFG_III"/>
</dbReference>
<dbReference type="InterPro" id="IPR005517">
    <property type="entry name" value="Transl_elong_EFG/EF2_IV"/>
</dbReference>
<evidence type="ECO:0000259" key="8">
    <source>
        <dbReference type="PROSITE" id="PS51722"/>
    </source>
</evidence>
<comment type="similarity">
    <text evidence="6">Belongs to the TRAFAC class translation factor GTPase superfamily. Classic translation factor GTPase family. EF-G/EF-2 subfamily.</text>
</comment>
<comment type="function">
    <text evidence="5">Catalyzes the GTP-dependent ribosomal translocation step during translation elongation. During this step, the ribosome changes from the pre-translocational (PRE) to the post-translocational (POST) state as the newly formed A-site-bound peptidyl-tRNA and P-site-bound deacylated tRNA move to the P and E sites, respectively. Catalyzes the coordinated movement of the two tRNA molecules, the mRNA and conformational changes in the ribosome.</text>
</comment>
<feature type="binding site" evidence="6">
    <location>
        <begin position="49"/>
        <end position="56"/>
    </location>
    <ligand>
        <name>GTP</name>
        <dbReference type="ChEBI" id="CHEBI:37565"/>
    </ligand>
</feature>
<dbReference type="AlphaFoldDB" id="A0A8H7S5U3"/>
<proteinExistence type="inferred from homology"/>
<dbReference type="Pfam" id="PF22042">
    <property type="entry name" value="EF-G_D2"/>
    <property type="match status" value="1"/>
</dbReference>
<dbReference type="Gene3D" id="2.40.30.10">
    <property type="entry name" value="Translation factors"/>
    <property type="match status" value="1"/>
</dbReference>
<dbReference type="FunFam" id="3.30.70.870:FF:000007">
    <property type="entry name" value="Ribosome-releasing factor 2, mitochondrial"/>
    <property type="match status" value="1"/>
</dbReference>
<dbReference type="InterPro" id="IPR027417">
    <property type="entry name" value="P-loop_NTPase"/>
</dbReference>
<feature type="compositionally biased region" description="Low complexity" evidence="7">
    <location>
        <begin position="598"/>
        <end position="611"/>
    </location>
</feature>
<dbReference type="SMART" id="SM00838">
    <property type="entry name" value="EFG_C"/>
    <property type="match status" value="1"/>
</dbReference>
<dbReference type="PANTHER" id="PTHR43261">
    <property type="entry name" value="TRANSLATION ELONGATION FACTOR G-RELATED"/>
    <property type="match status" value="1"/>
</dbReference>
<dbReference type="InterPro" id="IPR053905">
    <property type="entry name" value="EF-G-like_DII"/>
</dbReference>
<dbReference type="Gene3D" id="3.30.230.10">
    <property type="match status" value="1"/>
</dbReference>
<dbReference type="CDD" id="cd16262">
    <property type="entry name" value="EFG_III"/>
    <property type="match status" value="1"/>
</dbReference>
<dbReference type="Gene3D" id="3.40.50.300">
    <property type="entry name" value="P-loop containing nucleotide triphosphate hydrolases"/>
    <property type="match status" value="1"/>
</dbReference>
<dbReference type="PROSITE" id="PS00301">
    <property type="entry name" value="G_TR_1"/>
    <property type="match status" value="1"/>
</dbReference>
<dbReference type="Pfam" id="PF14492">
    <property type="entry name" value="EFG_III"/>
    <property type="match status" value="1"/>
</dbReference>
<dbReference type="SMART" id="SM00889">
    <property type="entry name" value="EFG_IV"/>
    <property type="match status" value="1"/>
</dbReference>
<dbReference type="InterPro" id="IPR014721">
    <property type="entry name" value="Ribsml_uS5_D2-typ_fold_subgr"/>
</dbReference>
<keyword evidence="1 6" id="KW-0547">Nucleotide-binding</keyword>
<comment type="subcellular location">
    <subcellularLocation>
        <location evidence="6">Mitochondrion</location>
    </subcellularLocation>
</comment>
<dbReference type="CDD" id="cd03713">
    <property type="entry name" value="EFG_mtEFG_C"/>
    <property type="match status" value="1"/>
</dbReference>
<dbReference type="GO" id="GO:0005759">
    <property type="term" value="C:mitochondrial matrix"/>
    <property type="evidence" value="ECO:0007669"/>
    <property type="project" value="UniProtKB-ARBA"/>
</dbReference>
<keyword evidence="10" id="KW-1185">Reference proteome</keyword>
<dbReference type="PROSITE" id="PS51722">
    <property type="entry name" value="G_TR_2"/>
    <property type="match status" value="1"/>
</dbReference>
<sequence>MAMLLSRHAIRTRLSRPVTYLLSNQATRTFASDVKDFSIPKTRNIGIIAHIDAGKTTTTERMLYYAGVTKRIGDIDDGDTVMDYLKAERERGITINSAAITFGWKGNRINLIDTPGHVDFTMEVERAVRVLDGAVTILDGVAGVEAQTETVWRQSERYGIPRIAFVNKLDRTGAAYGRTIQEIWKKLRARPLALQIPLMDSTEGKGIIGVADLVTMEMIQWDHMDGSTMQRTALDDAKHGELYQEAIRGRMALVESLAELDDGIVEVFFEEADGDHMRVSADALKESLRRVTLDNKAVPVLCGSAFKNLGVQPVLDAVIDYLPSPAERPAALATIDGTKHALIPLEENGKLCALAFKVTHDSRAGPLVYVKVYSGKINKRMTLYNTTVDCKERVNKLLQMYAREAEDIPFITAGNIGVIVGLKNTRTGDTLVQSNDTSSIKSNLQLGNIDIPSPAFFAAIEPASVSEEKAVDEALKNLTREDPSLKVWTDEDSGQTLISGMGELHLEIVKDRLINDFKCKAEVGKMRISYRETCQSEAAVSASYDREVMGKRSKAKCQVEILPVDEDYQDDGSSIVDSGNYLQMDLGEVDESKEQQHQKSSASLSSDSPQLSREEVRRAIQTGLLSGLARGAILGFPLTKLKVKVHNLETFGQDTSVGSISACVANGVQEAIKQAGPCLLEPMMEVHTEVNESDIGSVVSDLSGTRRGHVIGLESSTTDGPNSGYQQDVEVYPPKDSLLANSEVGEYKTKQVVKAHVPLSSMLGYSNGLRSLTGGSGSFSMRVIGYGQMSKDRERGVVEEMRGY</sequence>
<dbReference type="CDD" id="cd01886">
    <property type="entry name" value="EF-G"/>
    <property type="match status" value="1"/>
</dbReference>
<dbReference type="EMBL" id="JAEPRB010000087">
    <property type="protein sequence ID" value="KAG2222282.1"/>
    <property type="molecule type" value="Genomic_DNA"/>
</dbReference>
<feature type="binding site" evidence="6">
    <location>
        <begin position="113"/>
        <end position="117"/>
    </location>
    <ligand>
        <name>GTP</name>
        <dbReference type="ChEBI" id="CHEBI:37565"/>
    </ligand>
</feature>
<reference evidence="9 10" key="1">
    <citation type="submission" date="2020-12" db="EMBL/GenBank/DDBJ databases">
        <title>Metabolic potential, ecology and presence of endohyphal bacteria is reflected in genomic diversity of Mucoromycotina.</title>
        <authorList>
            <person name="Muszewska A."/>
            <person name="Okrasinska A."/>
            <person name="Steczkiewicz K."/>
            <person name="Drgas O."/>
            <person name="Orlowska M."/>
            <person name="Perlinska-Lenart U."/>
            <person name="Aleksandrzak-Piekarczyk T."/>
            <person name="Szatraj K."/>
            <person name="Zielenkiewicz U."/>
            <person name="Pilsyk S."/>
            <person name="Malc E."/>
            <person name="Mieczkowski P."/>
            <person name="Kruszewska J.S."/>
            <person name="Biernat P."/>
            <person name="Pawlowska J."/>
        </authorList>
    </citation>
    <scope>NUCLEOTIDE SEQUENCE [LARGE SCALE GENOMIC DNA]</scope>
    <source>
        <strain evidence="9 10">CBS 142.35</strain>
    </source>
</reference>
<feature type="domain" description="Tr-type G" evidence="8">
    <location>
        <begin position="40"/>
        <end position="326"/>
    </location>
</feature>
<evidence type="ECO:0000256" key="1">
    <source>
        <dbReference type="ARBA" id="ARBA00022741"/>
    </source>
</evidence>
<dbReference type="InterPro" id="IPR030851">
    <property type="entry name" value="EFG2"/>
</dbReference>
<comment type="function">
    <text evidence="6">Mitochondrial GTPase that mediates the disassembly of ribosomes from messenger RNA at the termination of mitochondrial protein biosynthesis. Not involved in the GTP-dependent ribosomal translocation step during translation elongation.</text>
</comment>
<dbReference type="SUPFAM" id="SSF54211">
    <property type="entry name" value="Ribosomal protein S5 domain 2-like"/>
    <property type="match status" value="1"/>
</dbReference>
<accession>A0A8H7S5U3</accession>
<gene>
    <name evidence="6" type="primary">MEF2</name>
    <name evidence="9" type="ORF">INT45_006961</name>
</gene>
<dbReference type="SUPFAM" id="SSF54980">
    <property type="entry name" value="EF-G C-terminal domain-like"/>
    <property type="match status" value="2"/>
</dbReference>
<dbReference type="HAMAP" id="MF_03059">
    <property type="entry name" value="mEF_G_2"/>
    <property type="match status" value="1"/>
</dbReference>
<dbReference type="GO" id="GO:0003924">
    <property type="term" value="F:GTPase activity"/>
    <property type="evidence" value="ECO:0007669"/>
    <property type="project" value="UniProtKB-UniRule"/>
</dbReference>
<dbReference type="OrthoDB" id="198619at2759"/>
<protein>
    <recommendedName>
        <fullName evidence="6">Ribosome-releasing factor 2, mitochondrial</fullName>
        <shortName evidence="6">RRF2mt</shortName>
    </recommendedName>
    <alternativeName>
        <fullName evidence="6">Elongation factor G 2, mitochondrial</fullName>
        <shortName evidence="6">EF-G2mt</shortName>
        <shortName evidence="6">mEF-G 2</shortName>
    </alternativeName>
</protein>
<dbReference type="InterPro" id="IPR009000">
    <property type="entry name" value="Transl_B-barrel_sf"/>
</dbReference>
<evidence type="ECO:0000256" key="2">
    <source>
        <dbReference type="ARBA" id="ARBA00022917"/>
    </source>
</evidence>
<feature type="binding site" evidence="6">
    <location>
        <begin position="167"/>
        <end position="170"/>
    </location>
    <ligand>
        <name>GTP</name>
        <dbReference type="ChEBI" id="CHEBI:37565"/>
    </ligand>
</feature>
<dbReference type="Gene3D" id="3.30.70.870">
    <property type="entry name" value="Elongation Factor G (Translational Gtpase), domain 3"/>
    <property type="match status" value="1"/>
</dbReference>